<dbReference type="Gene3D" id="2.70.98.30">
    <property type="entry name" value="Golgi alpha-mannosidase II, domain 4"/>
    <property type="match status" value="1"/>
</dbReference>
<dbReference type="PANTHER" id="PTHR46017">
    <property type="entry name" value="ALPHA-MANNOSIDASE 2C1"/>
    <property type="match status" value="1"/>
</dbReference>
<dbReference type="Pfam" id="PF17677">
    <property type="entry name" value="Glyco_hydro38C2"/>
    <property type="match status" value="1"/>
</dbReference>
<evidence type="ECO:0000256" key="2">
    <source>
        <dbReference type="ARBA" id="ARBA00022723"/>
    </source>
</evidence>
<dbReference type="Proteomes" id="UP000216352">
    <property type="component" value="Unassembled WGS sequence"/>
</dbReference>
<dbReference type="STRING" id="1603886.GCA_001895165_01082"/>
<dbReference type="EMBL" id="MWWX01000012">
    <property type="protein sequence ID" value="OZG60937.1"/>
    <property type="molecule type" value="Genomic_DNA"/>
</dbReference>
<gene>
    <name evidence="6" type="ORF">BLEM_1657</name>
</gene>
<dbReference type="InterPro" id="IPR011330">
    <property type="entry name" value="Glyco_hydro/deAcase_b/a-brl"/>
</dbReference>
<evidence type="ECO:0000313" key="6">
    <source>
        <dbReference type="EMBL" id="OZG60937.1"/>
    </source>
</evidence>
<dbReference type="FunFam" id="1.20.1270.50:FF:000004">
    <property type="entry name" value="alpha-mannosidase 2C1 isoform X1"/>
    <property type="match status" value="1"/>
</dbReference>
<accession>A0A261FP60</accession>
<dbReference type="Pfam" id="PF09261">
    <property type="entry name" value="Alpha-mann_mid"/>
    <property type="match status" value="1"/>
</dbReference>
<dbReference type="AlphaFoldDB" id="A0A261FP60"/>
<comment type="similarity">
    <text evidence="1">Belongs to the glycosyl hydrolase 38 family.</text>
</comment>
<dbReference type="InterPro" id="IPR015341">
    <property type="entry name" value="Glyco_hydro_38_cen"/>
</dbReference>
<evidence type="ECO:0000256" key="3">
    <source>
        <dbReference type="ARBA" id="ARBA00022801"/>
    </source>
</evidence>
<evidence type="ECO:0000313" key="7">
    <source>
        <dbReference type="Proteomes" id="UP000216352"/>
    </source>
</evidence>
<evidence type="ECO:0000256" key="4">
    <source>
        <dbReference type="ARBA" id="ARBA00023295"/>
    </source>
</evidence>
<proteinExistence type="inferred from homology"/>
<dbReference type="Pfam" id="PF01074">
    <property type="entry name" value="Glyco_hydro_38N"/>
    <property type="match status" value="1"/>
</dbReference>
<keyword evidence="3" id="KW-0378">Hydrolase</keyword>
<dbReference type="SUPFAM" id="SSF88713">
    <property type="entry name" value="Glycoside hydrolase/deacetylase"/>
    <property type="match status" value="1"/>
</dbReference>
<dbReference type="InterPro" id="IPR028995">
    <property type="entry name" value="Glyco_hydro_57/38_cen_sf"/>
</dbReference>
<keyword evidence="4" id="KW-0326">Glycosidase</keyword>
<reference evidence="6 7" key="1">
    <citation type="journal article" date="2017" name="BMC Genomics">
        <title>Comparative genomic and phylogenomic analyses of the Bifidobacteriaceae family.</title>
        <authorList>
            <person name="Lugli G.A."/>
            <person name="Milani C."/>
            <person name="Turroni F."/>
            <person name="Duranti S."/>
            <person name="Mancabelli L."/>
            <person name="Mangifesta M."/>
            <person name="Ferrario C."/>
            <person name="Modesto M."/>
            <person name="Mattarelli P."/>
            <person name="Jiri K."/>
            <person name="van Sinderen D."/>
            <person name="Ventura M."/>
        </authorList>
    </citation>
    <scope>NUCLEOTIDE SEQUENCE [LARGE SCALE GENOMIC DNA]</scope>
    <source>
        <strain evidence="6 7">DSM 28807</strain>
    </source>
</reference>
<dbReference type="InterPro" id="IPR011682">
    <property type="entry name" value="Glyco_hydro_38_C"/>
</dbReference>
<dbReference type="SMART" id="SM00872">
    <property type="entry name" value="Alpha-mann_mid"/>
    <property type="match status" value="1"/>
</dbReference>
<evidence type="ECO:0000259" key="5">
    <source>
        <dbReference type="SMART" id="SM00872"/>
    </source>
</evidence>
<dbReference type="Pfam" id="PF07748">
    <property type="entry name" value="Glyco_hydro_38C"/>
    <property type="match status" value="1"/>
</dbReference>
<dbReference type="GO" id="GO:0006013">
    <property type="term" value="P:mannose metabolic process"/>
    <property type="evidence" value="ECO:0007669"/>
    <property type="project" value="InterPro"/>
</dbReference>
<comment type="caution">
    <text evidence="6">The sequence shown here is derived from an EMBL/GenBank/DDBJ whole genome shotgun (WGS) entry which is preliminary data.</text>
</comment>
<evidence type="ECO:0000256" key="1">
    <source>
        <dbReference type="ARBA" id="ARBA00009792"/>
    </source>
</evidence>
<organism evidence="6 7">
    <name type="scientific">Bifidobacterium lemurum</name>
    <dbReference type="NCBI Taxonomy" id="1603886"/>
    <lineage>
        <taxon>Bacteria</taxon>
        <taxon>Bacillati</taxon>
        <taxon>Actinomycetota</taxon>
        <taxon>Actinomycetes</taxon>
        <taxon>Bifidobacteriales</taxon>
        <taxon>Bifidobacteriaceae</taxon>
        <taxon>Bifidobacterium</taxon>
    </lineage>
</organism>
<dbReference type="InterPro" id="IPR041147">
    <property type="entry name" value="GH38_C"/>
</dbReference>
<feature type="domain" description="Glycoside hydrolase family 38 central" evidence="5">
    <location>
        <begin position="534"/>
        <end position="613"/>
    </location>
</feature>
<dbReference type="FunFam" id="3.20.110.10:FF:000002">
    <property type="entry name" value="alpha-mannosidase 2C1 isoform X1"/>
    <property type="match status" value="1"/>
</dbReference>
<dbReference type="InterPro" id="IPR037094">
    <property type="entry name" value="Glyco_hydro_38_cen_sf"/>
</dbReference>
<keyword evidence="2" id="KW-0479">Metal-binding</keyword>
<dbReference type="SUPFAM" id="SSF74650">
    <property type="entry name" value="Galactose mutarotase-like"/>
    <property type="match status" value="1"/>
</dbReference>
<dbReference type="GO" id="GO:0009313">
    <property type="term" value="P:oligosaccharide catabolic process"/>
    <property type="evidence" value="ECO:0007669"/>
    <property type="project" value="TreeGrafter"/>
</dbReference>
<dbReference type="InterPro" id="IPR054723">
    <property type="entry name" value="Ams1-like_N"/>
</dbReference>
<name>A0A261FP60_9BIFI</name>
<sequence length="1038" mass="116711">MILKPEQQVERCKRVMKERIEPRIHPVLERCSVKAFRNPGEPEPADDVLARAQHGAIPFIDVAQNEPWGTSWGTTWFKVTGNAHLDEAQGRAIELVARLGYLDGPVGGQVEGLVYRPDGTVIKGLHPRNFTIPLVDAEGRRDSIVDDSGNFTLYIEGAYNPMIPAFPQTNWGNGPTECADVRYEFRGVDVCAYEHELAEYHMDLDAISMALEQLDKEGARYWHLAKALQRSLNIFDMRDLTTVRPARQALTEVLRAPANHSSIQLAAIGHAHIDSAWLWPVRETKRKVARTVSNALLLMDNDPDYIHAMSSAQQYEWLEEAHPDLFERMKHRIQEGRFVPVGAMWVESDGMIPTGESLIRQISFGKRYYREKLNCDTDIIWLPDSFGYTGAFPQIARRAGYRYFLTQKISWNDTTRLPHHSFMWEGIDGSRIFTHFPPADTYGAFVTAQELDYAQRNFKDKDLSSRGALLFGYGDGGGGVPREMAGRVRRYRDFEGLPRTEYMSPKAFFDTAYQEMRDEAGDEFPVWKGELYLELHRATLTAQQAMKRGCRLTESMLRAAEYLCAMAALYQDDYTYPVDEFTSIWKQLLLNQFHDILPGSGIAWLYRQARDEYSRDLRRLHRLCADAAIALSKALPQAKILTRGRISPFSAQKEDDLAWRTVPTTVTTPTTPVTMRPHDEGYEIDNGLLRAIISSDGAVTSLYDIAADREIIPQDTRMGQYELLKDEPSVFDAWDIERDAFITAKPVSGGRLISARIDGTGAATVRSEIHVEATTIITDITLRPGSRQMDFHTHVDWHTQEQFLKVDIPIAIETTRAIYDCQYGLTERPIQKNTVRDEAMFESCSHRFIHITDHQYATGVVNASTYGSDVSPIHGSQPGTMVRLSLLSGSCAPDPQADQGEHDFDWAVVPSYSLEATIASAYTLNAPVIENLPEMSSPVRISCAEGTAIIDWIKLADDGSGDLIVRLYEAVGATVRATLQTYGPLADAVVSETNELEEGIRYTDEPTALQEDGIHADGAPLTLRPFQLATLRITPTSR</sequence>
<keyword evidence="7" id="KW-1185">Reference proteome</keyword>
<dbReference type="Pfam" id="PF22907">
    <property type="entry name" value="Ams1-like_1st"/>
    <property type="match status" value="1"/>
</dbReference>
<dbReference type="PANTHER" id="PTHR46017:SF1">
    <property type="entry name" value="ALPHA-MANNOSIDASE 2C1"/>
    <property type="match status" value="1"/>
</dbReference>
<dbReference type="Gene3D" id="3.20.110.10">
    <property type="entry name" value="Glycoside hydrolase 38, N terminal domain"/>
    <property type="match status" value="1"/>
</dbReference>
<dbReference type="GO" id="GO:0046872">
    <property type="term" value="F:metal ion binding"/>
    <property type="evidence" value="ECO:0007669"/>
    <property type="project" value="UniProtKB-KW"/>
</dbReference>
<dbReference type="CDD" id="cd10789">
    <property type="entry name" value="GH38N_AMII_ER_cytosolic"/>
    <property type="match status" value="1"/>
</dbReference>
<dbReference type="GO" id="GO:0004559">
    <property type="term" value="F:alpha-mannosidase activity"/>
    <property type="evidence" value="ECO:0007669"/>
    <property type="project" value="InterPro"/>
</dbReference>
<dbReference type="InterPro" id="IPR011013">
    <property type="entry name" value="Gal_mutarotase_sf_dom"/>
</dbReference>
<dbReference type="InterPro" id="IPR027291">
    <property type="entry name" value="Glyco_hydro_38_N_sf"/>
</dbReference>
<dbReference type="OrthoDB" id="9772207at2"/>
<protein>
    <submittedName>
        <fullName evidence="6">Alpha-mannosidase</fullName>
    </submittedName>
</protein>
<dbReference type="InterPro" id="IPR000602">
    <property type="entry name" value="Glyco_hydro_38_N"/>
</dbReference>
<dbReference type="RefSeq" id="WP_072725311.1">
    <property type="nucleotide sequence ID" value="NZ_BDIS01000014.1"/>
</dbReference>
<dbReference type="GO" id="GO:0030246">
    <property type="term" value="F:carbohydrate binding"/>
    <property type="evidence" value="ECO:0007669"/>
    <property type="project" value="InterPro"/>
</dbReference>
<dbReference type="Gene3D" id="1.20.1270.50">
    <property type="entry name" value="Glycoside hydrolase family 38, central domain"/>
    <property type="match status" value="1"/>
</dbReference>
<dbReference type="SUPFAM" id="SSF88688">
    <property type="entry name" value="Families 57/38 glycoside transferase middle domain"/>
    <property type="match status" value="1"/>
</dbReference>